<comment type="caution">
    <text evidence="1">The sequence shown here is derived from an EMBL/GenBank/DDBJ whole genome shotgun (WGS) entry which is preliminary data.</text>
</comment>
<proteinExistence type="predicted"/>
<name>A0A0F9EYP7_9ZZZZ</name>
<evidence type="ECO:0000313" key="1">
    <source>
        <dbReference type="EMBL" id="KKL79174.1"/>
    </source>
</evidence>
<gene>
    <name evidence="1" type="ORF">LCGC14_2017490</name>
</gene>
<protein>
    <submittedName>
        <fullName evidence="1">Uncharacterized protein</fullName>
    </submittedName>
</protein>
<organism evidence="1">
    <name type="scientific">marine sediment metagenome</name>
    <dbReference type="NCBI Taxonomy" id="412755"/>
    <lineage>
        <taxon>unclassified sequences</taxon>
        <taxon>metagenomes</taxon>
        <taxon>ecological metagenomes</taxon>
    </lineage>
</organism>
<dbReference type="EMBL" id="LAZR01023243">
    <property type="protein sequence ID" value="KKL79174.1"/>
    <property type="molecule type" value="Genomic_DNA"/>
</dbReference>
<sequence length="402" mass="44906">YELTLNSNSANYSAREILNTPWVKTKRLTEFPMKPIPFYCKSNIKQWWIPAPDRIPQTLPPFAIDGQQWKLFSEHSPKQDDYVEIRGHRRWWIEKGWIKQGVSLPNKPIKNYIWLEKDHEVFGLSALPADVQNCSLIPVGIVALVTIDPTVDDDVRLGGKILVRHDKDIVSGDWINSVSIFASTSSGELNSSAIVSGQKTQFFVPLKTGTYLFKFQDSAGFTSLNACSQVLEAFSLDGFQTLDTITENPSFSGTHTNTTVNDGLLRLELYSDVSPSTEVISQGTYLFNGSFDFGARKKVRITSTIGVTIVLVNDLIDNRLDNIDTWASFDGILGSDADAQMFIRYQTTDPAVPDFGPWQSIQTSGEFDIWAAEFKVELSSFSSVANIHIDTLSMIAEEPLAL</sequence>
<accession>A0A0F9EYP7</accession>
<dbReference type="AlphaFoldDB" id="A0A0F9EYP7"/>
<feature type="non-terminal residue" evidence="1">
    <location>
        <position position="1"/>
    </location>
</feature>
<reference evidence="1" key="1">
    <citation type="journal article" date="2015" name="Nature">
        <title>Complex archaea that bridge the gap between prokaryotes and eukaryotes.</title>
        <authorList>
            <person name="Spang A."/>
            <person name="Saw J.H."/>
            <person name="Jorgensen S.L."/>
            <person name="Zaremba-Niedzwiedzka K."/>
            <person name="Martijn J."/>
            <person name="Lind A.E."/>
            <person name="van Eijk R."/>
            <person name="Schleper C."/>
            <person name="Guy L."/>
            <person name="Ettema T.J."/>
        </authorList>
    </citation>
    <scope>NUCLEOTIDE SEQUENCE</scope>
</reference>